<dbReference type="EMBL" id="JPWU03000424">
    <property type="protein sequence ID" value="KAG2515864.1"/>
    <property type="molecule type" value="Genomic_DNA"/>
</dbReference>
<dbReference type="Pfam" id="PF01124">
    <property type="entry name" value="MAPEG"/>
    <property type="match status" value="1"/>
</dbReference>
<dbReference type="AlphaFoldDB" id="A0A3R7HEZ1"/>
<accession>A0A3R7HEZ1</accession>
<evidence type="ECO:0000256" key="4">
    <source>
        <dbReference type="ARBA" id="ARBA00023136"/>
    </source>
</evidence>
<evidence type="ECO:0000256" key="1">
    <source>
        <dbReference type="ARBA" id="ARBA00004141"/>
    </source>
</evidence>
<comment type="subcellular location">
    <subcellularLocation>
        <location evidence="1">Membrane</location>
        <topology evidence="1">Multi-pass membrane protein</topology>
    </subcellularLocation>
</comment>
<sequence>MSVSAVRVTLQPAHGFIPLVVIGAGLVGTWAGIKVNVARKKYNIPCPQMYAAKKDKNANEFNCVQRAHQNVLENIPTFYAMLATSSIYRPKLAAAAGVIRIAGFIMYVKGYSSGDPKKRRLGSFGHFGTLVLLVLSTEAALRLLGYL</sequence>
<dbReference type="Gene3D" id="1.20.120.550">
    <property type="entry name" value="Membrane associated eicosanoid/glutathione metabolism-like domain"/>
    <property type="match status" value="1"/>
</dbReference>
<dbReference type="GO" id="GO:0004602">
    <property type="term" value="F:glutathione peroxidase activity"/>
    <property type="evidence" value="ECO:0007669"/>
    <property type="project" value="TreeGrafter"/>
</dbReference>
<keyword evidence="4 5" id="KW-0472">Membrane</keyword>
<evidence type="ECO:0000256" key="2">
    <source>
        <dbReference type="ARBA" id="ARBA00022692"/>
    </source>
</evidence>
<dbReference type="EMBL" id="MAYM02002232">
    <property type="protein sequence ID" value="RLN02311.1"/>
    <property type="molecule type" value="Genomic_DNA"/>
</dbReference>
<evidence type="ECO:0000313" key="6">
    <source>
        <dbReference type="EMBL" id="KAG2515864.1"/>
    </source>
</evidence>
<keyword evidence="2 5" id="KW-0812">Transmembrane</keyword>
<dbReference type="PANTHER" id="PTHR10250:SF26">
    <property type="entry name" value="GLUTATHIONE S-TRANSFERASE 3, MITOCHONDRIAL"/>
    <property type="match status" value="1"/>
</dbReference>
<dbReference type="GO" id="GO:0016020">
    <property type="term" value="C:membrane"/>
    <property type="evidence" value="ECO:0007669"/>
    <property type="project" value="UniProtKB-SubCell"/>
</dbReference>
<name>A0A3R7HEZ1_9STRA</name>
<reference evidence="6" key="1">
    <citation type="journal article" date="2015" name="Genom Data">
        <title>Genome sequences of six Phytophthora species associated with forests in New Zealand.</title>
        <authorList>
            <person name="Studholme D.J."/>
            <person name="McDougal R.L."/>
            <person name="Sambles C."/>
            <person name="Hansen E."/>
            <person name="Hardy G."/>
            <person name="Grant M."/>
            <person name="Ganley R.J."/>
            <person name="Williams N.M."/>
        </authorList>
    </citation>
    <scope>NUCLEOTIDE SEQUENCE</scope>
    <source>
        <strain evidence="6">NZFS 3630</strain>
    </source>
</reference>
<dbReference type="Proteomes" id="UP000285883">
    <property type="component" value="Unassembled WGS sequence"/>
</dbReference>
<dbReference type="Proteomes" id="UP000792063">
    <property type="component" value="Unassembled WGS sequence"/>
</dbReference>
<feature type="transmembrane region" description="Helical" evidence="5">
    <location>
        <begin position="124"/>
        <end position="144"/>
    </location>
</feature>
<evidence type="ECO:0000313" key="7">
    <source>
        <dbReference type="EMBL" id="RLN02311.1"/>
    </source>
</evidence>
<dbReference type="PANTHER" id="PTHR10250">
    <property type="entry name" value="MICROSOMAL GLUTATHIONE S-TRANSFERASE"/>
    <property type="match status" value="1"/>
</dbReference>
<dbReference type="InterPro" id="IPR001129">
    <property type="entry name" value="Membr-assoc_MAPEG"/>
</dbReference>
<dbReference type="SUPFAM" id="SSF161084">
    <property type="entry name" value="MAPEG domain-like"/>
    <property type="match status" value="1"/>
</dbReference>
<dbReference type="Proteomes" id="UP000285624">
    <property type="component" value="Unassembled WGS sequence"/>
</dbReference>
<evidence type="ECO:0000313" key="8">
    <source>
        <dbReference type="EMBL" id="RLN76326.1"/>
    </source>
</evidence>
<evidence type="ECO:0000313" key="9">
    <source>
        <dbReference type="Proteomes" id="UP000285624"/>
    </source>
</evidence>
<reference evidence="9 10" key="2">
    <citation type="submission" date="2018-07" db="EMBL/GenBank/DDBJ databases">
        <title>Genome sequencing of oomycete isolates from Chile give support for New Zealand origin for Phytophthora kernoviae and make available the first Nothophytophthora sp. genome.</title>
        <authorList>
            <person name="Studholme D.J."/>
            <person name="Sanfuentes E."/>
            <person name="Panda P."/>
            <person name="Hill R."/>
            <person name="Sambles C."/>
            <person name="Grant M."/>
            <person name="Williams N.M."/>
            <person name="Mcdougal R.L."/>
        </authorList>
    </citation>
    <scope>NUCLEOTIDE SEQUENCE [LARGE SCALE GENOMIC DNA]</scope>
    <source>
        <strain evidence="7">Chile2</strain>
        <strain evidence="8">Chile4</strain>
    </source>
</reference>
<dbReference type="GO" id="GO:0005635">
    <property type="term" value="C:nuclear envelope"/>
    <property type="evidence" value="ECO:0007669"/>
    <property type="project" value="TreeGrafter"/>
</dbReference>
<gene>
    <name evidence="7" type="ORF">BBI17_007538</name>
    <name evidence="8" type="ORF">BBO99_00007646</name>
    <name evidence="6" type="ORF">JM18_007223</name>
</gene>
<evidence type="ECO:0000256" key="5">
    <source>
        <dbReference type="SAM" id="Phobius"/>
    </source>
</evidence>
<dbReference type="InterPro" id="IPR023352">
    <property type="entry name" value="MAPEG-like_dom_sf"/>
</dbReference>
<keyword evidence="3 5" id="KW-1133">Transmembrane helix</keyword>
<evidence type="ECO:0008006" key="11">
    <source>
        <dbReference type="Google" id="ProtNLM"/>
    </source>
</evidence>
<keyword evidence="9" id="KW-1185">Reference proteome</keyword>
<dbReference type="EMBL" id="MBDN02000327">
    <property type="protein sequence ID" value="RLN76326.1"/>
    <property type="molecule type" value="Genomic_DNA"/>
</dbReference>
<dbReference type="GO" id="GO:0004364">
    <property type="term" value="F:glutathione transferase activity"/>
    <property type="evidence" value="ECO:0007669"/>
    <property type="project" value="TreeGrafter"/>
</dbReference>
<evidence type="ECO:0000256" key="3">
    <source>
        <dbReference type="ARBA" id="ARBA00022989"/>
    </source>
</evidence>
<feature type="transmembrane region" description="Helical" evidence="5">
    <location>
        <begin position="92"/>
        <end position="112"/>
    </location>
</feature>
<dbReference type="GO" id="GO:0005783">
    <property type="term" value="C:endoplasmic reticulum"/>
    <property type="evidence" value="ECO:0007669"/>
    <property type="project" value="TreeGrafter"/>
</dbReference>
<feature type="transmembrane region" description="Helical" evidence="5">
    <location>
        <begin position="12"/>
        <end position="33"/>
    </location>
</feature>
<organism evidence="8 9">
    <name type="scientific">Phytophthora kernoviae</name>
    <dbReference type="NCBI Taxonomy" id="325452"/>
    <lineage>
        <taxon>Eukaryota</taxon>
        <taxon>Sar</taxon>
        <taxon>Stramenopiles</taxon>
        <taxon>Oomycota</taxon>
        <taxon>Peronosporomycetes</taxon>
        <taxon>Peronosporales</taxon>
        <taxon>Peronosporaceae</taxon>
        <taxon>Phytophthora</taxon>
    </lineage>
</organism>
<evidence type="ECO:0000313" key="10">
    <source>
        <dbReference type="Proteomes" id="UP000285883"/>
    </source>
</evidence>
<reference evidence="6" key="3">
    <citation type="submission" date="2020-06" db="EMBL/GenBank/DDBJ databases">
        <authorList>
            <person name="Studholme D.J."/>
        </authorList>
    </citation>
    <scope>NUCLEOTIDE SEQUENCE</scope>
    <source>
        <strain evidence="6">NZFS 3630</strain>
    </source>
</reference>
<dbReference type="STRING" id="325452.A0A3R7HEZ1"/>
<dbReference type="InterPro" id="IPR050997">
    <property type="entry name" value="MAPEG"/>
</dbReference>
<dbReference type="GO" id="GO:0006691">
    <property type="term" value="P:leukotriene metabolic process"/>
    <property type="evidence" value="ECO:0007669"/>
    <property type="project" value="UniProtKB-ARBA"/>
</dbReference>
<protein>
    <recommendedName>
        <fullName evidence="11">Microsomal glutathione S-transferase 3</fullName>
    </recommendedName>
</protein>
<proteinExistence type="predicted"/>
<comment type="caution">
    <text evidence="8">The sequence shown here is derived from an EMBL/GenBank/DDBJ whole genome shotgun (WGS) entry which is preliminary data.</text>
</comment>